<evidence type="ECO:0000313" key="5">
    <source>
        <dbReference type="EMBL" id="MBT2987734.1"/>
    </source>
</evidence>
<feature type="signal peptide" evidence="2">
    <location>
        <begin position="1"/>
        <end position="18"/>
    </location>
</feature>
<organism evidence="5 6">
    <name type="scientific">Candidatus Thiodiazotropha taylori</name>
    <dbReference type="NCBI Taxonomy" id="2792791"/>
    <lineage>
        <taxon>Bacteria</taxon>
        <taxon>Pseudomonadati</taxon>
        <taxon>Pseudomonadota</taxon>
        <taxon>Gammaproteobacteria</taxon>
        <taxon>Chromatiales</taxon>
        <taxon>Sedimenticolaceae</taxon>
        <taxon>Candidatus Thiodiazotropha</taxon>
    </lineage>
</organism>
<dbReference type="AlphaFoldDB" id="A0A944M5V0"/>
<dbReference type="NCBIfam" id="TIGR01730">
    <property type="entry name" value="RND_mfp"/>
    <property type="match status" value="1"/>
</dbReference>
<name>A0A944M5V0_9GAMM</name>
<dbReference type="GO" id="GO:0015562">
    <property type="term" value="F:efflux transmembrane transporter activity"/>
    <property type="evidence" value="ECO:0007669"/>
    <property type="project" value="TreeGrafter"/>
</dbReference>
<dbReference type="Pfam" id="PF25954">
    <property type="entry name" value="Beta-barrel_RND_2"/>
    <property type="match status" value="1"/>
</dbReference>
<evidence type="ECO:0000259" key="4">
    <source>
        <dbReference type="Pfam" id="PF25973"/>
    </source>
</evidence>
<comment type="similarity">
    <text evidence="1">Belongs to the membrane fusion protein (MFP) (TC 8.A.1) family.</text>
</comment>
<protein>
    <submittedName>
        <fullName evidence="5">Efflux RND transporter periplasmic adaptor subunit</fullName>
    </submittedName>
</protein>
<comment type="caution">
    <text evidence="5">The sequence shown here is derived from an EMBL/GenBank/DDBJ whole genome shotgun (WGS) entry which is preliminary data.</text>
</comment>
<accession>A0A944M5V0</accession>
<feature type="domain" description="CzcB-like barrel-sandwich hybrid" evidence="4">
    <location>
        <begin position="54"/>
        <end position="190"/>
    </location>
</feature>
<reference evidence="5 6" key="1">
    <citation type="submission" date="2021-05" db="EMBL/GenBank/DDBJ databases">
        <title>Genetic and Functional Diversity in Clade A Lucinid endosymbionts from the Bahamas.</title>
        <authorList>
            <person name="Giani N.M."/>
            <person name="Engel A.S."/>
            <person name="Campbell B.J."/>
        </authorList>
    </citation>
    <scope>NUCLEOTIDE SEQUENCE [LARGE SCALE GENOMIC DNA]</scope>
    <source>
        <strain evidence="5">LUC16012Gg_MoonRockCtena</strain>
    </source>
</reference>
<feature type="chain" id="PRO_5036715005" evidence="2">
    <location>
        <begin position="19"/>
        <end position="357"/>
    </location>
</feature>
<dbReference type="Gene3D" id="2.40.420.20">
    <property type="match status" value="1"/>
</dbReference>
<evidence type="ECO:0000259" key="3">
    <source>
        <dbReference type="Pfam" id="PF25954"/>
    </source>
</evidence>
<dbReference type="Gene3D" id="2.40.50.100">
    <property type="match status" value="1"/>
</dbReference>
<keyword evidence="2" id="KW-0732">Signal</keyword>
<dbReference type="Gene3D" id="2.40.30.170">
    <property type="match status" value="1"/>
</dbReference>
<dbReference type="GO" id="GO:1990281">
    <property type="term" value="C:efflux pump complex"/>
    <property type="evidence" value="ECO:0007669"/>
    <property type="project" value="TreeGrafter"/>
</dbReference>
<proteinExistence type="inferred from homology"/>
<sequence length="357" mass="38909">MKLSVLIIGFLCITHAIAAPPKKPGLVTVAEVVEQNMREEIPLSGTAEALQESQLSPRLSGVVKAVFVEEGKRVEAGEKILSLDSVIAKLDVASARAGLDEAIARHREAVRQKNEYQSLRRNKAVAASLLASAVADEEIAHASIAKQRAEVERLEELLSRHLLTAPFSGIVAEKNVETGQWVKAESGVVKLVALDRIRIRASLPQRFYSRIKPDLKTRIHFDSLPGEEFTGKLASMVAVGNRNTRTFPLLLLLDNTENRIAPGMSARIFIELSGEQQPSIMLPRDAIVLKADGSRVVWRVTGSDEPFKVKQVSVVTGRTQDNLVEILDSSLSAGDRVVLLGNENLRPGQSVKIGKAD</sequence>
<dbReference type="InterPro" id="IPR058792">
    <property type="entry name" value="Beta-barrel_RND_2"/>
</dbReference>
<gene>
    <name evidence="5" type="ORF">KME65_02115</name>
</gene>
<dbReference type="InterPro" id="IPR058647">
    <property type="entry name" value="BSH_CzcB-like"/>
</dbReference>
<dbReference type="PANTHER" id="PTHR30469">
    <property type="entry name" value="MULTIDRUG RESISTANCE PROTEIN MDTA"/>
    <property type="match status" value="1"/>
</dbReference>
<dbReference type="SUPFAM" id="SSF111369">
    <property type="entry name" value="HlyD-like secretion proteins"/>
    <property type="match status" value="1"/>
</dbReference>
<dbReference type="Gene3D" id="1.10.287.470">
    <property type="entry name" value="Helix hairpin bin"/>
    <property type="match status" value="1"/>
</dbReference>
<dbReference type="Proteomes" id="UP000770889">
    <property type="component" value="Unassembled WGS sequence"/>
</dbReference>
<evidence type="ECO:0000313" key="6">
    <source>
        <dbReference type="Proteomes" id="UP000770889"/>
    </source>
</evidence>
<dbReference type="Pfam" id="PF25973">
    <property type="entry name" value="BSH_CzcB"/>
    <property type="match status" value="1"/>
</dbReference>
<evidence type="ECO:0000256" key="1">
    <source>
        <dbReference type="ARBA" id="ARBA00009477"/>
    </source>
</evidence>
<dbReference type="InterPro" id="IPR006143">
    <property type="entry name" value="RND_pump_MFP"/>
</dbReference>
<feature type="domain" description="CusB-like beta-barrel" evidence="3">
    <location>
        <begin position="199"/>
        <end position="268"/>
    </location>
</feature>
<dbReference type="EMBL" id="JAHHGM010000002">
    <property type="protein sequence ID" value="MBT2987734.1"/>
    <property type="molecule type" value="Genomic_DNA"/>
</dbReference>
<evidence type="ECO:0000256" key="2">
    <source>
        <dbReference type="SAM" id="SignalP"/>
    </source>
</evidence>